<keyword evidence="2" id="KW-1185">Reference proteome</keyword>
<protein>
    <submittedName>
        <fullName evidence="1">Uncharacterized protein</fullName>
    </submittedName>
</protein>
<name>A0ACC3BSS4_PYRYE</name>
<evidence type="ECO:0000313" key="2">
    <source>
        <dbReference type="Proteomes" id="UP000798662"/>
    </source>
</evidence>
<evidence type="ECO:0000313" key="1">
    <source>
        <dbReference type="EMBL" id="KAK1860795.1"/>
    </source>
</evidence>
<organism evidence="1 2">
    <name type="scientific">Pyropia yezoensis</name>
    <name type="common">Susabi-nori</name>
    <name type="synonym">Porphyra yezoensis</name>
    <dbReference type="NCBI Taxonomy" id="2788"/>
    <lineage>
        <taxon>Eukaryota</taxon>
        <taxon>Rhodophyta</taxon>
        <taxon>Bangiophyceae</taxon>
        <taxon>Bangiales</taxon>
        <taxon>Bangiaceae</taxon>
        <taxon>Pyropia</taxon>
    </lineage>
</organism>
<accession>A0ACC3BSS4</accession>
<proteinExistence type="predicted"/>
<gene>
    <name evidence="1" type="ORF">I4F81_003382</name>
</gene>
<dbReference type="Proteomes" id="UP000798662">
    <property type="component" value="Chromosome 1"/>
</dbReference>
<reference evidence="1" key="1">
    <citation type="submission" date="2019-11" db="EMBL/GenBank/DDBJ databases">
        <title>Nori genome reveals adaptations in red seaweeds to the harsh intertidal environment.</title>
        <authorList>
            <person name="Wang D."/>
            <person name="Mao Y."/>
        </authorList>
    </citation>
    <scope>NUCLEOTIDE SEQUENCE</scope>
    <source>
        <tissue evidence="1">Gametophyte</tissue>
    </source>
</reference>
<sequence length="154" mass="15863">MPSSPFPTRLDHLPLSSLSMNGPMGTSWGGAAAVTAAAAAAVAAAAVTLLPARPPPDPAAIAASEGGRRSPPRQRSLRRGRPRADRGHPSKGVGWSRSAARRLWVVLPIGVEASVGARRPHGRVPSPDAPPPNTLTAHTHPQRSPSRTPPPAPP</sequence>
<comment type="caution">
    <text evidence="1">The sequence shown here is derived from an EMBL/GenBank/DDBJ whole genome shotgun (WGS) entry which is preliminary data.</text>
</comment>
<dbReference type="EMBL" id="CM020618">
    <property type="protein sequence ID" value="KAK1860795.1"/>
    <property type="molecule type" value="Genomic_DNA"/>
</dbReference>